<dbReference type="GO" id="GO:0005829">
    <property type="term" value="C:cytosol"/>
    <property type="evidence" value="ECO:0007669"/>
    <property type="project" value="TreeGrafter"/>
</dbReference>
<protein>
    <recommendedName>
        <fullName evidence="5">3-deoxy-manno-octulosonate cytidylyltransferase</fullName>
        <ecNumber evidence="5">2.7.7.38</ecNumber>
    </recommendedName>
    <alternativeName>
        <fullName evidence="5">CMP-2-keto-3-deoxyoctulosonic acid synthase</fullName>
        <shortName evidence="5">CKS</shortName>
        <shortName evidence="5">CMP-KDO synthase</shortName>
    </alternativeName>
</protein>
<evidence type="ECO:0000256" key="4">
    <source>
        <dbReference type="ARBA" id="ARBA00022985"/>
    </source>
</evidence>
<dbReference type="GO" id="GO:0033468">
    <property type="term" value="P:CMP-keto-3-deoxy-D-manno-octulosonic acid biosynthetic process"/>
    <property type="evidence" value="ECO:0007669"/>
    <property type="project" value="UniProtKB-UniRule"/>
</dbReference>
<comment type="subcellular location">
    <subcellularLocation>
        <location evidence="5">Cytoplasm</location>
    </subcellularLocation>
    <subcellularLocation>
        <location evidence="1">Membrane</location>
    </subcellularLocation>
</comment>
<dbReference type="SUPFAM" id="SSF53448">
    <property type="entry name" value="Nucleotide-diphospho-sugar transferases"/>
    <property type="match status" value="1"/>
</dbReference>
<dbReference type="RefSeq" id="WP_307262543.1">
    <property type="nucleotide sequence ID" value="NZ_JAUSVL010000001.1"/>
</dbReference>
<evidence type="ECO:0000313" key="6">
    <source>
        <dbReference type="EMBL" id="MDQ0290734.1"/>
    </source>
</evidence>
<sequence length="246" mass="27046">MTERCVAVIPARYGSSRFPGKPLALIAGKPMIQWCYESTRACKDFAEVIVATDDERISAAVSAFGGRAVMTSPTHQTGTDRIAEAVAKIDADLIVNVQGDEPLMSARVLSQLIALMRQSSAEMGTAAVPFTATDRDPADVNAVKVVVDRRGHALYFSRSLIPYPRQGGTAVTPLLHWGLYAYRRDFLYDFVTWERGSLEGCEMLEQLRALENGARILVLQTTERSVGVDVPGDIAEVEKLLRERSR</sequence>
<gene>
    <name evidence="5" type="primary">kdsB</name>
    <name evidence="6" type="ORF">J3R75_002841</name>
</gene>
<dbReference type="InterPro" id="IPR003329">
    <property type="entry name" value="Cytidylyl_trans"/>
</dbReference>
<keyword evidence="4 5" id="KW-0448">Lipopolysaccharide biosynthesis</keyword>
<proteinExistence type="inferred from homology"/>
<dbReference type="PANTHER" id="PTHR42866:SF2">
    <property type="entry name" value="3-DEOXY-MANNO-OCTULOSONATE CYTIDYLYLTRANSFERASE, MITOCHONDRIAL"/>
    <property type="match status" value="1"/>
</dbReference>
<dbReference type="NCBIfam" id="NF003952">
    <property type="entry name" value="PRK05450.1-5"/>
    <property type="match status" value="1"/>
</dbReference>
<dbReference type="HAMAP" id="MF_00057">
    <property type="entry name" value="KdsB"/>
    <property type="match status" value="1"/>
</dbReference>
<dbReference type="Gene3D" id="3.90.550.10">
    <property type="entry name" value="Spore Coat Polysaccharide Biosynthesis Protein SpsA, Chain A"/>
    <property type="match status" value="1"/>
</dbReference>
<evidence type="ECO:0000313" key="7">
    <source>
        <dbReference type="Proteomes" id="UP001238163"/>
    </source>
</evidence>
<dbReference type="NCBIfam" id="TIGR00466">
    <property type="entry name" value="kdsB"/>
    <property type="match status" value="1"/>
</dbReference>
<accession>A0AAE3VII4</accession>
<evidence type="ECO:0000256" key="5">
    <source>
        <dbReference type="HAMAP-Rule" id="MF_00057"/>
    </source>
</evidence>
<dbReference type="CDD" id="cd02517">
    <property type="entry name" value="CMP-KDO-Synthetase"/>
    <property type="match status" value="1"/>
</dbReference>
<dbReference type="EC" id="2.7.7.38" evidence="5"/>
<comment type="function">
    <text evidence="5">Activates KDO (a required 8-carbon sugar) for incorporation into bacterial lipopolysaccharide in Gram-negative bacteria.</text>
</comment>
<keyword evidence="7" id="KW-1185">Reference proteome</keyword>
<dbReference type="NCBIfam" id="NF009905">
    <property type="entry name" value="PRK13368.1"/>
    <property type="match status" value="1"/>
</dbReference>
<dbReference type="AlphaFoldDB" id="A0AAE3VII4"/>
<comment type="catalytic activity">
    <reaction evidence="5">
        <text>3-deoxy-alpha-D-manno-oct-2-ulosonate + CTP = CMP-3-deoxy-beta-D-manno-octulosonate + diphosphate</text>
        <dbReference type="Rhea" id="RHEA:23448"/>
        <dbReference type="ChEBI" id="CHEBI:33019"/>
        <dbReference type="ChEBI" id="CHEBI:37563"/>
        <dbReference type="ChEBI" id="CHEBI:85986"/>
        <dbReference type="ChEBI" id="CHEBI:85987"/>
        <dbReference type="EC" id="2.7.7.38"/>
    </reaction>
</comment>
<dbReference type="NCBIfam" id="NF003950">
    <property type="entry name" value="PRK05450.1-3"/>
    <property type="match status" value="1"/>
</dbReference>
<dbReference type="InterPro" id="IPR004528">
    <property type="entry name" value="KdsB"/>
</dbReference>
<dbReference type="InterPro" id="IPR029044">
    <property type="entry name" value="Nucleotide-diphossugar_trans"/>
</dbReference>
<comment type="similarity">
    <text evidence="5">Belongs to the KdsB family.</text>
</comment>
<keyword evidence="2 5" id="KW-0808">Transferase</keyword>
<dbReference type="GO" id="GO:0016020">
    <property type="term" value="C:membrane"/>
    <property type="evidence" value="ECO:0007669"/>
    <property type="project" value="UniProtKB-SubCell"/>
</dbReference>
<evidence type="ECO:0000256" key="1">
    <source>
        <dbReference type="ARBA" id="ARBA00004370"/>
    </source>
</evidence>
<dbReference type="GO" id="GO:0009103">
    <property type="term" value="P:lipopolysaccharide biosynthetic process"/>
    <property type="evidence" value="ECO:0007669"/>
    <property type="project" value="UniProtKB-UniRule"/>
</dbReference>
<dbReference type="Pfam" id="PF02348">
    <property type="entry name" value="CTP_transf_3"/>
    <property type="match status" value="1"/>
</dbReference>
<keyword evidence="3 5" id="KW-0548">Nucleotidyltransferase</keyword>
<reference evidence="6" key="1">
    <citation type="submission" date="2023-07" db="EMBL/GenBank/DDBJ databases">
        <title>Genomic Encyclopedia of Type Strains, Phase IV (KMG-IV): sequencing the most valuable type-strain genomes for metagenomic binning, comparative biology and taxonomic classification.</title>
        <authorList>
            <person name="Goeker M."/>
        </authorList>
    </citation>
    <scope>NUCLEOTIDE SEQUENCE</scope>
    <source>
        <strain evidence="6">DSM 24202</strain>
    </source>
</reference>
<comment type="pathway">
    <text evidence="5">Nucleotide-sugar biosynthesis; CMP-3-deoxy-D-manno-octulosonate biosynthesis; CMP-3-deoxy-D-manno-octulosonate from 3-deoxy-D-manno-octulosonate and CTP: step 1/1.</text>
</comment>
<comment type="caution">
    <text evidence="6">The sequence shown here is derived from an EMBL/GenBank/DDBJ whole genome shotgun (WGS) entry which is preliminary data.</text>
</comment>
<evidence type="ECO:0000256" key="2">
    <source>
        <dbReference type="ARBA" id="ARBA00022679"/>
    </source>
</evidence>
<dbReference type="FunFam" id="3.90.550.10:FF:000011">
    <property type="entry name" value="3-deoxy-manno-octulosonate cytidylyltransferase"/>
    <property type="match status" value="1"/>
</dbReference>
<evidence type="ECO:0000256" key="3">
    <source>
        <dbReference type="ARBA" id="ARBA00022695"/>
    </source>
</evidence>
<organism evidence="6 7">
    <name type="scientific">Oligosphaera ethanolica</name>
    <dbReference type="NCBI Taxonomy" id="760260"/>
    <lineage>
        <taxon>Bacteria</taxon>
        <taxon>Pseudomonadati</taxon>
        <taxon>Lentisphaerota</taxon>
        <taxon>Oligosphaeria</taxon>
        <taxon>Oligosphaerales</taxon>
        <taxon>Oligosphaeraceae</taxon>
        <taxon>Oligosphaera</taxon>
    </lineage>
</organism>
<name>A0AAE3VII4_9BACT</name>
<dbReference type="EMBL" id="JAUSVL010000001">
    <property type="protein sequence ID" value="MDQ0290734.1"/>
    <property type="molecule type" value="Genomic_DNA"/>
</dbReference>
<dbReference type="PANTHER" id="PTHR42866">
    <property type="entry name" value="3-DEOXY-MANNO-OCTULOSONATE CYTIDYLYLTRANSFERASE"/>
    <property type="match status" value="1"/>
</dbReference>
<keyword evidence="5" id="KW-0963">Cytoplasm</keyword>
<dbReference type="GO" id="GO:0008690">
    <property type="term" value="F:3-deoxy-manno-octulosonate cytidylyltransferase activity"/>
    <property type="evidence" value="ECO:0007669"/>
    <property type="project" value="UniProtKB-UniRule"/>
</dbReference>
<dbReference type="Proteomes" id="UP001238163">
    <property type="component" value="Unassembled WGS sequence"/>
</dbReference>